<protein>
    <submittedName>
        <fullName evidence="2">Uncharacterized protein</fullName>
    </submittedName>
</protein>
<dbReference type="RefSeq" id="WP_379032077.1">
    <property type="nucleotide sequence ID" value="NZ_JBHTLN010000001.1"/>
</dbReference>
<dbReference type="Proteomes" id="UP001597206">
    <property type="component" value="Unassembled WGS sequence"/>
</dbReference>
<feature type="signal peptide" evidence="1">
    <location>
        <begin position="1"/>
        <end position="21"/>
    </location>
</feature>
<sequence>MKKVSFAIFMLASVSCNNVIASPAGPFRVMAFNSNGEKLPENVDLFGTVFKESPLVAQDKTAIPKLVKYLCTQYPDATIKIVDFNTQNELDGIGPSSCK</sequence>
<evidence type="ECO:0000313" key="2">
    <source>
        <dbReference type="EMBL" id="MFD1122139.1"/>
    </source>
</evidence>
<feature type="chain" id="PRO_5046675775" evidence="1">
    <location>
        <begin position="22"/>
        <end position="99"/>
    </location>
</feature>
<accession>A0ABW3P778</accession>
<keyword evidence="1" id="KW-0732">Signal</keyword>
<dbReference type="EMBL" id="JBHTLN010000001">
    <property type="protein sequence ID" value="MFD1122139.1"/>
    <property type="molecule type" value="Genomic_DNA"/>
</dbReference>
<name>A0ABW3P778_9PROT</name>
<reference evidence="3" key="1">
    <citation type="journal article" date="2019" name="Int. J. Syst. Evol. Microbiol.">
        <title>The Global Catalogue of Microorganisms (GCM) 10K type strain sequencing project: providing services to taxonomists for standard genome sequencing and annotation.</title>
        <authorList>
            <consortium name="The Broad Institute Genomics Platform"/>
            <consortium name="The Broad Institute Genome Sequencing Center for Infectious Disease"/>
            <person name="Wu L."/>
            <person name="Ma J."/>
        </authorList>
    </citation>
    <scope>NUCLEOTIDE SEQUENCE [LARGE SCALE GENOMIC DNA]</scope>
    <source>
        <strain evidence="3">CCUG 58411</strain>
    </source>
</reference>
<proteinExistence type="predicted"/>
<comment type="caution">
    <text evidence="2">The sequence shown here is derived from an EMBL/GenBank/DDBJ whole genome shotgun (WGS) entry which is preliminary data.</text>
</comment>
<evidence type="ECO:0000256" key="1">
    <source>
        <dbReference type="SAM" id="SignalP"/>
    </source>
</evidence>
<evidence type="ECO:0000313" key="3">
    <source>
        <dbReference type="Proteomes" id="UP001597206"/>
    </source>
</evidence>
<dbReference type="PROSITE" id="PS51257">
    <property type="entry name" value="PROKAR_LIPOPROTEIN"/>
    <property type="match status" value="1"/>
</dbReference>
<organism evidence="2 3">
    <name type="scientific">Methylophilus flavus</name>
    <dbReference type="NCBI Taxonomy" id="640084"/>
    <lineage>
        <taxon>Bacteria</taxon>
        <taxon>Pseudomonadati</taxon>
        <taxon>Pseudomonadota</taxon>
        <taxon>Betaproteobacteria</taxon>
        <taxon>Nitrosomonadales</taxon>
        <taxon>Methylophilaceae</taxon>
        <taxon>Methylophilus</taxon>
    </lineage>
</organism>
<keyword evidence="3" id="KW-1185">Reference proteome</keyword>
<gene>
    <name evidence="2" type="ORF">ACFQ2T_06460</name>
</gene>